<reference evidence="10 11" key="1">
    <citation type="submission" date="2018-12" db="EMBL/GenBank/DDBJ databases">
        <title>Bacillus yapensis draft genome sequence.</title>
        <authorList>
            <person name="Yu L."/>
            <person name="Xu X."/>
            <person name="Tang X."/>
        </authorList>
    </citation>
    <scope>NUCLEOTIDE SEQUENCE [LARGE SCALE GENOMIC DNA]</scope>
    <source>
        <strain evidence="10 11">XXST-01</strain>
    </source>
</reference>
<feature type="binding site" evidence="7">
    <location>
        <position position="49"/>
    </location>
    <ligand>
        <name>NADP(+)</name>
        <dbReference type="ChEBI" id="CHEBI:58349"/>
    </ligand>
</feature>
<dbReference type="Proteomes" id="UP000271374">
    <property type="component" value="Unassembled WGS sequence"/>
</dbReference>
<dbReference type="InterPro" id="IPR019796">
    <property type="entry name" value="G6P_DH_AS"/>
</dbReference>
<comment type="function">
    <text evidence="7">Catalyzes the oxidation of glucose 6-phosphate to 6-phosphogluconolactone.</text>
</comment>
<dbReference type="GO" id="GO:0005829">
    <property type="term" value="C:cytosol"/>
    <property type="evidence" value="ECO:0007669"/>
    <property type="project" value="TreeGrafter"/>
</dbReference>
<dbReference type="GO" id="GO:0009051">
    <property type="term" value="P:pentose-phosphate shunt, oxidative branch"/>
    <property type="evidence" value="ECO:0007669"/>
    <property type="project" value="TreeGrafter"/>
</dbReference>
<dbReference type="PIRSF" id="PIRSF000110">
    <property type="entry name" value="G6PD"/>
    <property type="match status" value="1"/>
</dbReference>
<dbReference type="UniPathway" id="UPA00115">
    <property type="reaction ID" value="UER00408"/>
</dbReference>
<evidence type="ECO:0000256" key="1">
    <source>
        <dbReference type="ARBA" id="ARBA00004937"/>
    </source>
</evidence>
<dbReference type="PANTHER" id="PTHR23429">
    <property type="entry name" value="GLUCOSE-6-PHOSPHATE 1-DEHYDROGENASE G6PD"/>
    <property type="match status" value="1"/>
</dbReference>
<dbReference type="Gene3D" id="3.40.50.720">
    <property type="entry name" value="NAD(P)-binding Rossmann-like Domain"/>
    <property type="match status" value="1"/>
</dbReference>
<comment type="catalytic activity">
    <reaction evidence="7">
        <text>D-glucose 6-phosphate + NADP(+) = 6-phospho-D-glucono-1,5-lactone + NADPH + H(+)</text>
        <dbReference type="Rhea" id="RHEA:15841"/>
        <dbReference type="ChEBI" id="CHEBI:15378"/>
        <dbReference type="ChEBI" id="CHEBI:57783"/>
        <dbReference type="ChEBI" id="CHEBI:57955"/>
        <dbReference type="ChEBI" id="CHEBI:58349"/>
        <dbReference type="ChEBI" id="CHEBI:61548"/>
        <dbReference type="EC" id="1.1.1.49"/>
    </reaction>
</comment>
<feature type="binding site" evidence="7">
    <location>
        <position position="348"/>
    </location>
    <ligand>
        <name>substrate</name>
    </ligand>
</feature>
<dbReference type="SUPFAM" id="SSF55347">
    <property type="entry name" value="Glyceraldehyde-3-phosphate dehydrogenase-like, C-terminal domain"/>
    <property type="match status" value="1"/>
</dbReference>
<dbReference type="PANTHER" id="PTHR23429:SF0">
    <property type="entry name" value="GLUCOSE-6-PHOSPHATE 1-DEHYDROGENASE"/>
    <property type="match status" value="1"/>
</dbReference>
<keyword evidence="6 7" id="KW-0119">Carbohydrate metabolism</keyword>
<feature type="binding site" evidence="7">
    <location>
        <begin position="88"/>
        <end position="89"/>
    </location>
    <ligand>
        <name>NADP(+)</name>
        <dbReference type="ChEBI" id="CHEBI:58349"/>
    </ligand>
</feature>
<keyword evidence="3 7" id="KW-0313">Glucose metabolism</keyword>
<evidence type="ECO:0000256" key="2">
    <source>
        <dbReference type="ARBA" id="ARBA00009975"/>
    </source>
</evidence>
<dbReference type="OrthoDB" id="9802739at2"/>
<evidence type="ECO:0000256" key="7">
    <source>
        <dbReference type="HAMAP-Rule" id="MF_00966"/>
    </source>
</evidence>
<evidence type="ECO:0000313" key="11">
    <source>
        <dbReference type="Proteomes" id="UP000271374"/>
    </source>
</evidence>
<protein>
    <recommendedName>
        <fullName evidence="7">Glucose-6-phosphate 1-dehydrogenase</fullName>
        <shortName evidence="7">G6PD</shortName>
        <ecNumber evidence="7">1.1.1.49</ecNumber>
    </recommendedName>
</protein>
<dbReference type="Pfam" id="PF00479">
    <property type="entry name" value="G6PD_N"/>
    <property type="match status" value="1"/>
</dbReference>
<dbReference type="AlphaFoldDB" id="A0A3S0KPT0"/>
<dbReference type="GO" id="GO:0006006">
    <property type="term" value="P:glucose metabolic process"/>
    <property type="evidence" value="ECO:0007669"/>
    <property type="project" value="UniProtKB-KW"/>
</dbReference>
<evidence type="ECO:0000256" key="4">
    <source>
        <dbReference type="ARBA" id="ARBA00022857"/>
    </source>
</evidence>
<comment type="caution">
    <text evidence="10">The sequence shown here is derived from an EMBL/GenBank/DDBJ whole genome shotgun (WGS) entry which is preliminary data.</text>
</comment>
<feature type="binding site" evidence="7">
    <location>
        <position position="343"/>
    </location>
    <ligand>
        <name>substrate</name>
    </ligand>
</feature>
<keyword evidence="11" id="KW-1185">Reference proteome</keyword>
<keyword evidence="4 7" id="KW-0521">NADP</keyword>
<evidence type="ECO:0000313" key="10">
    <source>
        <dbReference type="EMBL" id="RTR35155.1"/>
    </source>
</evidence>
<dbReference type="GO" id="GO:0050661">
    <property type="term" value="F:NADP binding"/>
    <property type="evidence" value="ECO:0007669"/>
    <property type="project" value="UniProtKB-UniRule"/>
</dbReference>
<organism evidence="10 11">
    <name type="scientific">Bacillus yapensis</name>
    <dbReference type="NCBI Taxonomy" id="2492960"/>
    <lineage>
        <taxon>Bacteria</taxon>
        <taxon>Bacillati</taxon>
        <taxon>Bacillota</taxon>
        <taxon>Bacilli</taxon>
        <taxon>Bacillales</taxon>
        <taxon>Bacillaceae</taxon>
        <taxon>Bacillus</taxon>
    </lineage>
</organism>
<dbReference type="InterPro" id="IPR022675">
    <property type="entry name" value="G6P_DH_C"/>
</dbReference>
<feature type="binding site" evidence="7">
    <location>
        <position position="181"/>
    </location>
    <ligand>
        <name>substrate</name>
    </ligand>
</feature>
<dbReference type="EMBL" id="RXNT01000003">
    <property type="protein sequence ID" value="RTR35155.1"/>
    <property type="molecule type" value="Genomic_DNA"/>
</dbReference>
<dbReference type="InterPro" id="IPR036291">
    <property type="entry name" value="NAD(P)-bd_dom_sf"/>
</dbReference>
<dbReference type="Gene3D" id="3.30.360.10">
    <property type="entry name" value="Dihydrodipicolinate Reductase, domain 2"/>
    <property type="match status" value="1"/>
</dbReference>
<evidence type="ECO:0000256" key="3">
    <source>
        <dbReference type="ARBA" id="ARBA00022526"/>
    </source>
</evidence>
<feature type="binding site" evidence="7">
    <location>
        <position position="238"/>
    </location>
    <ligand>
        <name>substrate</name>
    </ligand>
</feature>
<comment type="pathway">
    <text evidence="1 7">Carbohydrate degradation; pentose phosphate pathway; D-ribulose 5-phosphate from D-glucose 6-phosphate (oxidative stage): step 1/3.</text>
</comment>
<keyword evidence="5 7" id="KW-0560">Oxidoreductase</keyword>
<feature type="binding site" evidence="7">
    <location>
        <begin position="15"/>
        <end position="22"/>
    </location>
    <ligand>
        <name>NADP(+)</name>
        <dbReference type="ChEBI" id="CHEBI:58349"/>
    </ligand>
</feature>
<dbReference type="InterPro" id="IPR022674">
    <property type="entry name" value="G6P_DH_NAD-bd"/>
</dbReference>
<dbReference type="PROSITE" id="PS00069">
    <property type="entry name" value="G6P_DEHYDROGENASE"/>
    <property type="match status" value="1"/>
</dbReference>
<proteinExistence type="inferred from homology"/>
<feature type="binding site" evidence="7">
    <location>
        <position position="219"/>
    </location>
    <ligand>
        <name>substrate</name>
    </ligand>
</feature>
<comment type="similarity">
    <text evidence="2 7">Belongs to the glucose-6-phosphate dehydrogenase family.</text>
</comment>
<dbReference type="GO" id="GO:0004345">
    <property type="term" value="F:glucose-6-phosphate dehydrogenase activity"/>
    <property type="evidence" value="ECO:0007669"/>
    <property type="project" value="UniProtKB-UniRule"/>
</dbReference>
<dbReference type="EC" id="1.1.1.49" evidence="7"/>
<gene>
    <name evidence="7" type="primary">zwf</name>
    <name evidence="10" type="ORF">EKG37_04530</name>
</gene>
<feature type="binding site" evidence="7">
    <location>
        <position position="185"/>
    </location>
    <ligand>
        <name>substrate</name>
    </ligand>
</feature>
<evidence type="ECO:0000259" key="9">
    <source>
        <dbReference type="Pfam" id="PF02781"/>
    </source>
</evidence>
<accession>A0A3S0KPT0</accession>
<evidence type="ECO:0000256" key="5">
    <source>
        <dbReference type="ARBA" id="ARBA00023002"/>
    </source>
</evidence>
<feature type="active site" description="Proton acceptor" evidence="7">
    <location>
        <position position="243"/>
    </location>
</feature>
<dbReference type="PRINTS" id="PR00079">
    <property type="entry name" value="G6PDHDRGNASE"/>
</dbReference>
<evidence type="ECO:0000256" key="6">
    <source>
        <dbReference type="ARBA" id="ARBA00023277"/>
    </source>
</evidence>
<dbReference type="NCBIfam" id="TIGR00871">
    <property type="entry name" value="zwf"/>
    <property type="match status" value="1"/>
</dbReference>
<dbReference type="SUPFAM" id="SSF51735">
    <property type="entry name" value="NAD(P)-binding Rossmann-fold domains"/>
    <property type="match status" value="1"/>
</dbReference>
<sequence length="500" mass="57410">MNQNDNQTALIMIFGATGDLAKRKLFPSLYRLFEKNKLSDKFAVIGVARRPLTNEEFQQSIKDSVESAIEKEDRIEEFASHFYYHSHDVTDSDSYAALKNMANELDNRYELNGNRIFYLAMAPEFFGPIALHLKSDGLTDVTGFKRLVIEKPFGHDLESAKELNNQIRTAFSEDEVYRIDHYLGKEMVQNIEVIRFANAIFEPLWNNRFISNIQVTSSETLGVEERGRYYEKSGALRDMVQNHMIQMVALLAMEPPIRLNTEEIRSEKVKVLRALRPIEGEEIHKYFARGQYGEGTLNNQSLPAYRQETMVDPSSNTETFVAGKLMIDNFRWAGVPFYIRTGKRMETKSTKIVIQFKDIPMNLYYQTEQQLKPNLLVIHIQPEEGITLHLNAKRAGTGMEATPIKLNYANKGIDGLNTPEAYEKLLYDCMRGDATNFTHWDEVALSWSFTDKISAVWENTKDESFPNYASGTMGPKAADELLEQDGFFWWPVTNLDVDNC</sequence>
<feature type="binding site" evidence="7">
    <location>
        <position position="151"/>
    </location>
    <ligand>
        <name>NADP(+)</name>
        <dbReference type="ChEBI" id="CHEBI:58349"/>
    </ligand>
</feature>
<feature type="domain" description="Glucose-6-phosphate dehydrogenase NAD-binding" evidence="8">
    <location>
        <begin position="12"/>
        <end position="190"/>
    </location>
</feature>
<dbReference type="InterPro" id="IPR001282">
    <property type="entry name" value="G6P_DH"/>
</dbReference>
<feature type="domain" description="Glucose-6-phosphate dehydrogenase C-terminal" evidence="9">
    <location>
        <begin position="193"/>
        <end position="490"/>
    </location>
</feature>
<name>A0A3S0KPT0_9BACI</name>
<evidence type="ECO:0000259" key="8">
    <source>
        <dbReference type="Pfam" id="PF00479"/>
    </source>
</evidence>
<dbReference type="Pfam" id="PF02781">
    <property type="entry name" value="G6PD_C"/>
    <property type="match status" value="1"/>
</dbReference>
<dbReference type="HAMAP" id="MF_00966">
    <property type="entry name" value="G6PD"/>
    <property type="match status" value="1"/>
</dbReference>